<evidence type="ECO:0000313" key="3">
    <source>
        <dbReference type="Proteomes" id="UP000001074"/>
    </source>
</evidence>
<protein>
    <submittedName>
        <fullName evidence="2">Leukemia NUP98 fusion partner 1</fullName>
    </submittedName>
</protein>
<name>G1QDU6_MYOLU</name>
<dbReference type="Proteomes" id="UP000001074">
    <property type="component" value="Unassembled WGS sequence"/>
</dbReference>
<dbReference type="PANTHER" id="PTHR35667:SF1">
    <property type="entry name" value="LEUKEMIA NUP98 FUSION PARTNER 1"/>
    <property type="match status" value="1"/>
</dbReference>
<keyword evidence="3" id="KW-1185">Reference proteome</keyword>
<feature type="region of interest" description="Disordered" evidence="1">
    <location>
        <begin position="150"/>
        <end position="202"/>
    </location>
</feature>
<feature type="compositionally biased region" description="Basic and acidic residues" evidence="1">
    <location>
        <begin position="109"/>
        <end position="126"/>
    </location>
</feature>
<sequence length="202" mass="24006">MEHRDDDDDDDDVSFAKWMSSFWGHSWIEEDERGLRARRGSQDTGYRKASLPCPFHLPWHDLVPPYDRAGFIYSHKSQNFKIVTSYDSHPRRHSHEDQGFRCHNHMREYRKRSEDGPFKDPLESNRRSHSKTRAFSESFEQQLCFRTKRSLSLGHESRKERNERESLRMETRSREKAEERRSSGKEEHGEAPMGPLSEKGPK</sequence>
<feature type="region of interest" description="Disordered" evidence="1">
    <location>
        <begin position="109"/>
        <end position="135"/>
    </location>
</feature>
<proteinExistence type="predicted"/>
<feature type="compositionally biased region" description="Basic and acidic residues" evidence="1">
    <location>
        <begin position="155"/>
        <end position="190"/>
    </location>
</feature>
<dbReference type="PANTHER" id="PTHR35667">
    <property type="entry name" value="LEUKEMIA NUP98 FUSION PARTNER 1"/>
    <property type="match status" value="1"/>
</dbReference>
<reference evidence="2" key="3">
    <citation type="submission" date="2025-09" db="UniProtKB">
        <authorList>
            <consortium name="Ensembl"/>
        </authorList>
    </citation>
    <scope>IDENTIFICATION</scope>
</reference>
<reference evidence="2 3" key="1">
    <citation type="journal article" date="2011" name="Nature">
        <title>A high-resolution map of human evolutionary constraint using 29 mammals.</title>
        <authorList>
            <person name="Lindblad-Toh K."/>
            <person name="Garber M."/>
            <person name="Zuk O."/>
            <person name="Lin M.F."/>
            <person name="Parker B.J."/>
            <person name="Washietl S."/>
            <person name="Kheradpour P."/>
            <person name="Ernst J."/>
            <person name="Jordan G."/>
            <person name="Mauceli E."/>
            <person name="Ward L.D."/>
            <person name="Lowe C.B."/>
            <person name="Holloway A.K."/>
            <person name="Clamp M."/>
            <person name="Gnerre S."/>
            <person name="Alfoldi J."/>
            <person name="Beal K."/>
            <person name="Chang J."/>
            <person name="Clawson H."/>
            <person name="Cuff J."/>
            <person name="Di Palma F."/>
            <person name="Fitzgerald S."/>
            <person name="Flicek P."/>
            <person name="Guttman M."/>
            <person name="Hubisz M.J."/>
            <person name="Jaffe D.B."/>
            <person name="Jungreis I."/>
            <person name="Kent W.J."/>
            <person name="Kostka D."/>
            <person name="Lara M."/>
            <person name="Martins A.L."/>
            <person name="Massingham T."/>
            <person name="Moltke I."/>
            <person name="Raney B.J."/>
            <person name="Rasmussen M.D."/>
            <person name="Robinson J."/>
            <person name="Stark A."/>
            <person name="Vilella A.J."/>
            <person name="Wen J."/>
            <person name="Xie X."/>
            <person name="Zody M.C."/>
            <person name="Baldwin J."/>
            <person name="Bloom T."/>
            <person name="Chin C.W."/>
            <person name="Heiman D."/>
            <person name="Nicol R."/>
            <person name="Nusbaum C."/>
            <person name="Young S."/>
            <person name="Wilkinson J."/>
            <person name="Worley K.C."/>
            <person name="Kovar C.L."/>
            <person name="Muzny D.M."/>
            <person name="Gibbs R.A."/>
            <person name="Cree A."/>
            <person name="Dihn H.H."/>
            <person name="Fowler G."/>
            <person name="Jhangiani S."/>
            <person name="Joshi V."/>
            <person name="Lee S."/>
            <person name="Lewis L.R."/>
            <person name="Nazareth L.V."/>
            <person name="Okwuonu G."/>
            <person name="Santibanez J."/>
            <person name="Warren W.C."/>
            <person name="Mardis E.R."/>
            <person name="Weinstock G.M."/>
            <person name="Wilson R.K."/>
            <person name="Delehaunty K."/>
            <person name="Dooling D."/>
            <person name="Fronik C."/>
            <person name="Fulton L."/>
            <person name="Fulton B."/>
            <person name="Graves T."/>
            <person name="Minx P."/>
            <person name="Sodergren E."/>
            <person name="Birney E."/>
            <person name="Margulies E.H."/>
            <person name="Herrero J."/>
            <person name="Green E.D."/>
            <person name="Haussler D."/>
            <person name="Siepel A."/>
            <person name="Goldman N."/>
            <person name="Pollard K.S."/>
            <person name="Pedersen J.S."/>
            <person name="Lander E.S."/>
            <person name="Kellis M."/>
        </authorList>
    </citation>
    <scope>NUCLEOTIDE SEQUENCE [LARGE SCALE GENOMIC DNA]</scope>
</reference>
<organism evidence="2 3">
    <name type="scientific">Myotis lucifugus</name>
    <name type="common">Little brown bat</name>
    <dbReference type="NCBI Taxonomy" id="59463"/>
    <lineage>
        <taxon>Eukaryota</taxon>
        <taxon>Metazoa</taxon>
        <taxon>Chordata</taxon>
        <taxon>Craniata</taxon>
        <taxon>Vertebrata</taxon>
        <taxon>Euteleostomi</taxon>
        <taxon>Mammalia</taxon>
        <taxon>Eutheria</taxon>
        <taxon>Laurasiatheria</taxon>
        <taxon>Chiroptera</taxon>
        <taxon>Yangochiroptera</taxon>
        <taxon>Vespertilionidae</taxon>
        <taxon>Myotis</taxon>
    </lineage>
</organism>
<accession>G1QDU6</accession>
<dbReference type="EMBL" id="AAPE02036368">
    <property type="status" value="NOT_ANNOTATED_CDS"/>
    <property type="molecule type" value="Genomic_DNA"/>
</dbReference>
<dbReference type="GeneTree" id="ENSGT00390000007797"/>
<dbReference type="FunCoup" id="G1QDU6">
    <property type="interactions" value="19"/>
</dbReference>
<dbReference type="STRING" id="59463.ENSMLUP00000021879"/>
<gene>
    <name evidence="2" type="primary">LNP1</name>
</gene>
<dbReference type="InterPro" id="IPR029280">
    <property type="entry name" value="LNP1"/>
</dbReference>
<dbReference type="AlphaFoldDB" id="G1QDU6"/>
<evidence type="ECO:0000256" key="1">
    <source>
        <dbReference type="SAM" id="MobiDB-lite"/>
    </source>
</evidence>
<dbReference type="InParanoid" id="G1QDU6"/>
<evidence type="ECO:0000313" key="2">
    <source>
        <dbReference type="Ensembl" id="ENSMLUP00000021879.1"/>
    </source>
</evidence>
<dbReference type="Ensembl" id="ENSMLUT00000024289.1">
    <property type="protein sequence ID" value="ENSMLUP00000021879.1"/>
    <property type="gene ID" value="ENSMLUG00000004354.2"/>
</dbReference>
<dbReference type="eggNOG" id="ENOG502S2J6">
    <property type="taxonomic scope" value="Eukaryota"/>
</dbReference>
<reference evidence="2" key="2">
    <citation type="submission" date="2025-08" db="UniProtKB">
        <authorList>
            <consortium name="Ensembl"/>
        </authorList>
    </citation>
    <scope>IDENTIFICATION</scope>
</reference>
<dbReference type="Pfam" id="PF15419">
    <property type="entry name" value="LNP1"/>
    <property type="match status" value="1"/>
</dbReference>
<dbReference type="OMA" id="EDQDVKC"/>